<dbReference type="SUPFAM" id="SSF51182">
    <property type="entry name" value="RmlC-like cupins"/>
    <property type="match status" value="1"/>
</dbReference>
<dbReference type="Proteomes" id="UP000037939">
    <property type="component" value="Unassembled WGS sequence"/>
</dbReference>
<organism evidence="2 3">
    <name type="scientific">Amantichitinum ursilacus</name>
    <dbReference type="NCBI Taxonomy" id="857265"/>
    <lineage>
        <taxon>Bacteria</taxon>
        <taxon>Pseudomonadati</taxon>
        <taxon>Pseudomonadota</taxon>
        <taxon>Betaproteobacteria</taxon>
        <taxon>Neisseriales</taxon>
        <taxon>Chitinibacteraceae</taxon>
        <taxon>Amantichitinum</taxon>
    </lineage>
</organism>
<dbReference type="STRING" id="857265.WG78_01450"/>
<accession>A0A0N0XNL4</accession>
<dbReference type="Pfam" id="PF05899">
    <property type="entry name" value="Cupin_3"/>
    <property type="match status" value="1"/>
</dbReference>
<dbReference type="CDD" id="cd02227">
    <property type="entry name" value="cupin_TM1112-like"/>
    <property type="match status" value="1"/>
</dbReference>
<evidence type="ECO:0000313" key="2">
    <source>
        <dbReference type="EMBL" id="KPC55282.1"/>
    </source>
</evidence>
<dbReference type="EMBL" id="LAQT01000001">
    <property type="protein sequence ID" value="KPC55282.1"/>
    <property type="molecule type" value="Genomic_DNA"/>
</dbReference>
<dbReference type="Gene3D" id="2.60.120.10">
    <property type="entry name" value="Jelly Rolls"/>
    <property type="match status" value="1"/>
</dbReference>
<reference evidence="2 3" key="1">
    <citation type="submission" date="2015-07" db="EMBL/GenBank/DDBJ databases">
        <title>Draft genome sequence of the Amantichitinum ursilacus IGB-41, a new chitin-degrading bacterium.</title>
        <authorList>
            <person name="Kirstahler P."/>
            <person name="Guenther M."/>
            <person name="Grumaz C."/>
            <person name="Rupp S."/>
            <person name="Zibek S."/>
            <person name="Sohn K."/>
        </authorList>
    </citation>
    <scope>NUCLEOTIDE SEQUENCE [LARGE SCALE GENOMIC DNA]</scope>
    <source>
        <strain evidence="2 3">IGB-41</strain>
    </source>
</reference>
<protein>
    <recommendedName>
        <fullName evidence="1">(S)-ureidoglycine aminohydrolase cupin domain-containing protein</fullName>
    </recommendedName>
</protein>
<keyword evidence="3" id="KW-1185">Reference proteome</keyword>
<dbReference type="InterPro" id="IPR014710">
    <property type="entry name" value="RmlC-like_jellyroll"/>
</dbReference>
<gene>
    <name evidence="2" type="ORF">WG78_01450</name>
</gene>
<dbReference type="AlphaFoldDB" id="A0A0N0XNL4"/>
<sequence length="116" mass="12983">MHVIHLGKQTPPAEIDYPREDRRVDGVPERTTWTHYSNASGALNVGIWACERGSWKIRFAADSAEFFCIISGRVRVHADDGSYEEFGPGDAAVIPEGFVGKFEVLEPVKKYFVVLN</sequence>
<dbReference type="OrthoDB" id="9799053at2"/>
<dbReference type="InterPro" id="IPR011051">
    <property type="entry name" value="RmlC_Cupin_sf"/>
</dbReference>
<dbReference type="InterPro" id="IPR008579">
    <property type="entry name" value="UGlyAH_Cupin_dom"/>
</dbReference>
<name>A0A0N0XNL4_9NEIS</name>
<evidence type="ECO:0000259" key="1">
    <source>
        <dbReference type="Pfam" id="PF05899"/>
    </source>
</evidence>
<evidence type="ECO:0000313" key="3">
    <source>
        <dbReference type="Proteomes" id="UP000037939"/>
    </source>
</evidence>
<dbReference type="PANTHER" id="PTHR40943">
    <property type="entry name" value="CYTOPLASMIC PROTEIN-RELATED"/>
    <property type="match status" value="1"/>
</dbReference>
<dbReference type="PANTHER" id="PTHR40943:SF1">
    <property type="entry name" value="CYTOPLASMIC PROTEIN"/>
    <property type="match status" value="1"/>
</dbReference>
<comment type="caution">
    <text evidence="2">The sequence shown here is derived from an EMBL/GenBank/DDBJ whole genome shotgun (WGS) entry which is preliminary data.</text>
</comment>
<feature type="domain" description="(S)-ureidoglycine aminohydrolase cupin" evidence="1">
    <location>
        <begin position="39"/>
        <end position="112"/>
    </location>
</feature>
<dbReference type="RefSeq" id="WP_053935997.1">
    <property type="nucleotide sequence ID" value="NZ_LAQT01000001.1"/>
</dbReference>
<proteinExistence type="predicted"/>